<dbReference type="AlphaFoldDB" id="A0A163BKV7"/>
<dbReference type="SUPFAM" id="SSF56112">
    <property type="entry name" value="Protein kinase-like (PK-like)"/>
    <property type="match status" value="1"/>
</dbReference>
<dbReference type="Proteomes" id="UP000076837">
    <property type="component" value="Unassembled WGS sequence"/>
</dbReference>
<organism evidence="8 9">
    <name type="scientific">Didymella rabiei</name>
    <name type="common">Chickpea ascochyta blight fungus</name>
    <name type="synonym">Mycosphaerella rabiei</name>
    <dbReference type="NCBI Taxonomy" id="5454"/>
    <lineage>
        <taxon>Eukaryota</taxon>
        <taxon>Fungi</taxon>
        <taxon>Dikarya</taxon>
        <taxon>Ascomycota</taxon>
        <taxon>Pezizomycotina</taxon>
        <taxon>Dothideomycetes</taxon>
        <taxon>Pleosporomycetidae</taxon>
        <taxon>Pleosporales</taxon>
        <taxon>Pleosporineae</taxon>
        <taxon>Didymellaceae</taxon>
        <taxon>Ascochyta</taxon>
    </lineage>
</organism>
<feature type="signal peptide" evidence="7">
    <location>
        <begin position="1"/>
        <end position="25"/>
    </location>
</feature>
<dbReference type="GO" id="GO:0005524">
    <property type="term" value="F:ATP binding"/>
    <property type="evidence" value="ECO:0007669"/>
    <property type="project" value="UniProtKB-UniRule"/>
</dbReference>
<gene>
    <name evidence="8" type="ORF">ST47_g7037</name>
</gene>
<feature type="chain" id="PRO_5043758299" evidence="7">
    <location>
        <begin position="26"/>
        <end position="804"/>
    </location>
</feature>
<keyword evidence="7" id="KW-0732">Signal</keyword>
<keyword evidence="9" id="KW-1185">Reference proteome</keyword>
<dbReference type="GO" id="GO:0005634">
    <property type="term" value="C:nucleus"/>
    <property type="evidence" value="ECO:0007669"/>
    <property type="project" value="TreeGrafter"/>
</dbReference>
<keyword evidence="3" id="KW-0067">ATP-binding</keyword>
<accession>A0A163BKV7</accession>
<dbReference type="PROSITE" id="PS50006">
    <property type="entry name" value="FHA_DOMAIN"/>
    <property type="match status" value="1"/>
</dbReference>
<reference evidence="8 9" key="1">
    <citation type="journal article" date="2016" name="Sci. Rep.">
        <title>Draft genome sequencing and secretome analysis of fungal phytopathogen Ascochyta rabiei provides insight into the necrotrophic effector repertoire.</title>
        <authorList>
            <person name="Verma S."/>
            <person name="Gazara R.K."/>
            <person name="Nizam S."/>
            <person name="Parween S."/>
            <person name="Chattopadhyay D."/>
            <person name="Verma P.K."/>
        </authorList>
    </citation>
    <scope>NUCLEOTIDE SEQUENCE [LARGE SCALE GENOMIC DNA]</scope>
    <source>
        <strain evidence="8 9">ArDII</strain>
    </source>
</reference>
<dbReference type="EMBL" id="JYNV01000237">
    <property type="protein sequence ID" value="KZM21827.1"/>
    <property type="molecule type" value="Genomic_DNA"/>
</dbReference>
<keyword evidence="2" id="KW-0547">Nucleotide-binding</keyword>
<comment type="caution">
    <text evidence="8">The sequence shown here is derived from an EMBL/GenBank/DDBJ whole genome shotgun (WGS) entry which is preliminary data.</text>
</comment>
<feature type="region of interest" description="Disordered" evidence="6">
    <location>
        <begin position="785"/>
        <end position="804"/>
    </location>
</feature>
<protein>
    <submittedName>
        <fullName evidence="8">ATP binding</fullName>
    </submittedName>
</protein>
<dbReference type="GO" id="GO:0005737">
    <property type="term" value="C:cytoplasm"/>
    <property type="evidence" value="ECO:0007669"/>
    <property type="project" value="TreeGrafter"/>
</dbReference>
<dbReference type="GO" id="GO:0051598">
    <property type="term" value="P:meiotic recombination checkpoint signaling"/>
    <property type="evidence" value="ECO:0007669"/>
    <property type="project" value="TreeGrafter"/>
</dbReference>
<dbReference type="PANTHER" id="PTHR44167:SF26">
    <property type="entry name" value="PROTEIN KINASE, PUTATIVE (AFU_ORTHOLOGUE AFUA_5G07950)-RELATED"/>
    <property type="match status" value="1"/>
</dbReference>
<evidence type="ECO:0000313" key="8">
    <source>
        <dbReference type="EMBL" id="KZM21827.1"/>
    </source>
</evidence>
<feature type="compositionally biased region" description="Basic residues" evidence="6">
    <location>
        <begin position="794"/>
        <end position="804"/>
    </location>
</feature>
<dbReference type="InterPro" id="IPR011009">
    <property type="entry name" value="Kinase-like_dom_sf"/>
</dbReference>
<dbReference type="Gene3D" id="3.30.200.20">
    <property type="entry name" value="Phosphorylase Kinase, domain 1"/>
    <property type="match status" value="1"/>
</dbReference>
<evidence type="ECO:0000256" key="1">
    <source>
        <dbReference type="ARBA" id="ARBA00005575"/>
    </source>
</evidence>
<proteinExistence type="inferred from homology"/>
<dbReference type="PROSITE" id="PS00107">
    <property type="entry name" value="PROTEIN_KINASE_ATP"/>
    <property type="match status" value="1"/>
</dbReference>
<dbReference type="SMART" id="SM00220">
    <property type="entry name" value="S_TKc"/>
    <property type="match status" value="1"/>
</dbReference>
<dbReference type="PANTHER" id="PTHR44167">
    <property type="entry name" value="OVARIAN-SPECIFIC SERINE/THREONINE-PROTEIN KINASE LOK-RELATED"/>
    <property type="match status" value="1"/>
</dbReference>
<dbReference type="OrthoDB" id="74764at2759"/>
<comment type="catalytic activity">
    <reaction evidence="5">
        <text>L-seryl-[protein] + ATP = O-phospho-L-seryl-[protein] + ADP + H(+)</text>
        <dbReference type="Rhea" id="RHEA:17989"/>
        <dbReference type="Rhea" id="RHEA-COMP:9863"/>
        <dbReference type="Rhea" id="RHEA-COMP:11604"/>
        <dbReference type="ChEBI" id="CHEBI:15378"/>
        <dbReference type="ChEBI" id="CHEBI:29999"/>
        <dbReference type="ChEBI" id="CHEBI:30616"/>
        <dbReference type="ChEBI" id="CHEBI:83421"/>
        <dbReference type="ChEBI" id="CHEBI:456216"/>
        <dbReference type="EC" id="2.7.11.1"/>
    </reaction>
</comment>
<dbReference type="InterPro" id="IPR008984">
    <property type="entry name" value="SMAD_FHA_dom_sf"/>
</dbReference>
<dbReference type="InterPro" id="IPR008271">
    <property type="entry name" value="Ser/Thr_kinase_AS"/>
</dbReference>
<dbReference type="Gene3D" id="2.60.200.20">
    <property type="match status" value="1"/>
</dbReference>
<dbReference type="PROSITE" id="PS00108">
    <property type="entry name" value="PROTEIN_KINASE_ST"/>
    <property type="match status" value="1"/>
</dbReference>
<dbReference type="Gene3D" id="1.10.510.10">
    <property type="entry name" value="Transferase(Phosphotransferase) domain 1"/>
    <property type="match status" value="1"/>
</dbReference>
<evidence type="ECO:0000256" key="4">
    <source>
        <dbReference type="ARBA" id="ARBA00047899"/>
    </source>
</evidence>
<sequence>MIWRTKLLRTSTFGLRVALLTVCGADYVSERSKLTRADTHGTIEVCGNEQFELGRDLKCRYSWHDDLTISREHLRIHCILYEQDPISDIAPFVYATDLSTNGTHMKKSNAECTGSQGRGVLMGKNGTFLLDDGDELQLSETVTLIYHSFGTVRKSVLTQTQERERAILSSRYLVTGRLLGEGGYGKVLIGIDQKTQRQLACKIINLEKLYNRRTMAHLYMPTSEEQTGSSQAINQLPDNVHSCFREFDILKDLSHPNIVHIQKVFWSQSTIYMFQELVTGGDLFSYIEYKHGRISSIESAVIIRQILKGVQYLHDQDIVHRDLKPDNILMTSLDSGARVVITDFGNARFLPNLKTQDDSRSNKLKRMFSLVGTLEYTAPEIHKANHAIPSHYGYSLSVDMWSIGSITAAILTGEQIFGCRQNDSFEEDPRRVIIKLAAQCDLSILDDEFHPLWGPIAQAPKDFIKRLLVLEEEDRMSASEALDHIWFTHPYMAAEFDAQYERSTRDWTPRHKDDQLIEQISFFLNRVVSGSRSRPGGVTVSRFFGPKLTPTQITVPDQYQHMEEQQPDAQLASQLAPLSYNNAYTNNEGHNYSQANRDLAFDERYDVALDWNPVKQQTYVESSIGNPPIPHSKGQVRPNKPAAGQLQRVSTSTRGKYFEREIVDLDDLGAPSDEFNEAMGTAQLDHNINAASHGRLRRENTVQVRTTPSADDEGLYDVNRWWHDRYPQTLFYYDTQAEPVTQDENSVVVQETPPEVFAKPSQPRVRHVAIDGCSFDRHHDYSLADEAPSAHETSKRRRVYGRQL</sequence>
<dbReference type="InterPro" id="IPR000253">
    <property type="entry name" value="FHA_dom"/>
</dbReference>
<comment type="similarity">
    <text evidence="1">Belongs to the protein kinase superfamily. CAMK Ser/Thr protein kinase family. CHEK2 subfamily.</text>
</comment>
<evidence type="ECO:0000256" key="2">
    <source>
        <dbReference type="ARBA" id="ARBA00022741"/>
    </source>
</evidence>
<dbReference type="GO" id="GO:0004674">
    <property type="term" value="F:protein serine/threonine kinase activity"/>
    <property type="evidence" value="ECO:0007669"/>
    <property type="project" value="UniProtKB-EC"/>
</dbReference>
<evidence type="ECO:0000256" key="5">
    <source>
        <dbReference type="ARBA" id="ARBA00048679"/>
    </source>
</evidence>
<dbReference type="STRING" id="5454.A0A163BKV7"/>
<evidence type="ECO:0000256" key="7">
    <source>
        <dbReference type="SAM" id="SignalP"/>
    </source>
</evidence>
<evidence type="ECO:0000256" key="6">
    <source>
        <dbReference type="SAM" id="MobiDB-lite"/>
    </source>
</evidence>
<dbReference type="PROSITE" id="PS50011">
    <property type="entry name" value="PROTEIN_KINASE_DOM"/>
    <property type="match status" value="1"/>
</dbReference>
<dbReference type="InterPro" id="IPR000719">
    <property type="entry name" value="Prot_kinase_dom"/>
</dbReference>
<evidence type="ECO:0000313" key="9">
    <source>
        <dbReference type="Proteomes" id="UP000076837"/>
    </source>
</evidence>
<dbReference type="Pfam" id="PF00069">
    <property type="entry name" value="Pkinase"/>
    <property type="match status" value="1"/>
</dbReference>
<name>A0A163BKV7_DIDRA</name>
<dbReference type="InterPro" id="IPR017441">
    <property type="entry name" value="Protein_kinase_ATP_BS"/>
</dbReference>
<comment type="catalytic activity">
    <reaction evidence="4">
        <text>L-threonyl-[protein] + ATP = O-phospho-L-threonyl-[protein] + ADP + H(+)</text>
        <dbReference type="Rhea" id="RHEA:46608"/>
        <dbReference type="Rhea" id="RHEA-COMP:11060"/>
        <dbReference type="Rhea" id="RHEA-COMP:11605"/>
        <dbReference type="ChEBI" id="CHEBI:15378"/>
        <dbReference type="ChEBI" id="CHEBI:30013"/>
        <dbReference type="ChEBI" id="CHEBI:30616"/>
        <dbReference type="ChEBI" id="CHEBI:61977"/>
        <dbReference type="ChEBI" id="CHEBI:456216"/>
        <dbReference type="EC" id="2.7.11.1"/>
    </reaction>
</comment>
<dbReference type="SUPFAM" id="SSF49879">
    <property type="entry name" value="SMAD/FHA domain"/>
    <property type="match status" value="1"/>
</dbReference>
<evidence type="ECO:0000256" key="3">
    <source>
        <dbReference type="ARBA" id="ARBA00022840"/>
    </source>
</evidence>